<keyword evidence="2" id="KW-1185">Reference proteome</keyword>
<proteinExistence type="predicted"/>
<reference evidence="1" key="2">
    <citation type="submission" date="2023-02" db="EMBL/GenBank/DDBJ databases">
        <authorList>
            <consortium name="DOE Joint Genome Institute"/>
            <person name="Mondo S.J."/>
            <person name="Chang Y."/>
            <person name="Wang Y."/>
            <person name="Ahrendt S."/>
            <person name="Andreopoulos W."/>
            <person name="Barry K."/>
            <person name="Beard J."/>
            <person name="Benny G.L."/>
            <person name="Blankenship S."/>
            <person name="Bonito G."/>
            <person name="Cuomo C."/>
            <person name="Desiro A."/>
            <person name="Gervers K.A."/>
            <person name="Hundley H."/>
            <person name="Kuo A."/>
            <person name="LaButti K."/>
            <person name="Lang B.F."/>
            <person name="Lipzen A."/>
            <person name="O'Donnell K."/>
            <person name="Pangilinan J."/>
            <person name="Reynolds N."/>
            <person name="Sandor L."/>
            <person name="Smith M.W."/>
            <person name="Tsang A."/>
            <person name="Grigoriev I.V."/>
            <person name="Stajich J.E."/>
            <person name="Spatafora J.W."/>
        </authorList>
    </citation>
    <scope>NUCLEOTIDE SEQUENCE</scope>
    <source>
        <strain evidence="1">RSA 2281</strain>
    </source>
</reference>
<dbReference type="AlphaFoldDB" id="A0AAD5KLA2"/>
<sequence>MRTIISKSLVQIQSHSEGFYGLLHDSSKIIGYDLTKKQITSTLSIPLELKVDRLLSTDKFQSEELDPLLRKQLGLSGHNGLFYYTSKGMVYYHDAESQTDTFVTEFANEKPLSIHFLRLNASMYINAVVILGREQSSYSLRPPMNVPFIKNSWYLDLSTMQY</sequence>
<organism evidence="1 2">
    <name type="scientific">Phascolomyces articulosus</name>
    <dbReference type="NCBI Taxonomy" id="60185"/>
    <lineage>
        <taxon>Eukaryota</taxon>
        <taxon>Fungi</taxon>
        <taxon>Fungi incertae sedis</taxon>
        <taxon>Mucoromycota</taxon>
        <taxon>Mucoromycotina</taxon>
        <taxon>Mucoromycetes</taxon>
        <taxon>Mucorales</taxon>
        <taxon>Lichtheimiaceae</taxon>
        <taxon>Phascolomyces</taxon>
    </lineage>
</organism>
<accession>A0AAD5KLA2</accession>
<dbReference type="EMBL" id="JAIXMP010000004">
    <property type="protein sequence ID" value="KAI9274621.1"/>
    <property type="molecule type" value="Genomic_DNA"/>
</dbReference>
<comment type="caution">
    <text evidence="1">The sequence shown here is derived from an EMBL/GenBank/DDBJ whole genome shotgun (WGS) entry which is preliminary data.</text>
</comment>
<reference evidence="1" key="1">
    <citation type="journal article" date="2022" name="IScience">
        <title>Evolution of zygomycete secretomes and the origins of terrestrial fungal ecologies.</title>
        <authorList>
            <person name="Chang Y."/>
            <person name="Wang Y."/>
            <person name="Mondo S."/>
            <person name="Ahrendt S."/>
            <person name="Andreopoulos W."/>
            <person name="Barry K."/>
            <person name="Beard J."/>
            <person name="Benny G.L."/>
            <person name="Blankenship S."/>
            <person name="Bonito G."/>
            <person name="Cuomo C."/>
            <person name="Desiro A."/>
            <person name="Gervers K.A."/>
            <person name="Hundley H."/>
            <person name="Kuo A."/>
            <person name="LaButti K."/>
            <person name="Lang B.F."/>
            <person name="Lipzen A."/>
            <person name="O'Donnell K."/>
            <person name="Pangilinan J."/>
            <person name="Reynolds N."/>
            <person name="Sandor L."/>
            <person name="Smith M.E."/>
            <person name="Tsang A."/>
            <person name="Grigoriev I.V."/>
            <person name="Stajich J.E."/>
            <person name="Spatafora J.W."/>
        </authorList>
    </citation>
    <scope>NUCLEOTIDE SEQUENCE</scope>
    <source>
        <strain evidence="1">RSA 2281</strain>
    </source>
</reference>
<protein>
    <submittedName>
        <fullName evidence="1">Uncharacterized protein</fullName>
    </submittedName>
</protein>
<evidence type="ECO:0000313" key="2">
    <source>
        <dbReference type="Proteomes" id="UP001209540"/>
    </source>
</evidence>
<gene>
    <name evidence="1" type="ORF">BDA99DRAFT_244180</name>
</gene>
<evidence type="ECO:0000313" key="1">
    <source>
        <dbReference type="EMBL" id="KAI9274621.1"/>
    </source>
</evidence>
<dbReference type="Proteomes" id="UP001209540">
    <property type="component" value="Unassembled WGS sequence"/>
</dbReference>
<name>A0AAD5KLA2_9FUNG</name>